<dbReference type="SUPFAM" id="SSF143034">
    <property type="entry name" value="L35p-like"/>
    <property type="match status" value="1"/>
</dbReference>
<dbReference type="Proteomes" id="UP000030652">
    <property type="component" value="Unassembled WGS sequence"/>
</dbReference>
<dbReference type="GO" id="GO:0015934">
    <property type="term" value="C:large ribosomal subunit"/>
    <property type="evidence" value="ECO:0007669"/>
    <property type="project" value="TreeGrafter"/>
</dbReference>
<gene>
    <name evidence="5 8" type="primary">rpmI</name>
    <name evidence="8" type="ORF">SCABRO_03199</name>
</gene>
<sequence>MPKLKTHKGLTKRVRVSSNGKIKRKKAGAGHLMSGKTGSRKRTLKRTSLVSKGFTRSVLRALGKA</sequence>
<dbReference type="EMBL" id="JRYO01000221">
    <property type="protein sequence ID" value="KHE91041.1"/>
    <property type="molecule type" value="Genomic_DNA"/>
</dbReference>
<evidence type="ECO:0000256" key="6">
    <source>
        <dbReference type="RuleBase" id="RU000568"/>
    </source>
</evidence>
<accession>A0A0B0EG48</accession>
<dbReference type="PROSITE" id="PS00936">
    <property type="entry name" value="RIBOSOMAL_L35"/>
    <property type="match status" value="1"/>
</dbReference>
<dbReference type="PANTHER" id="PTHR33343">
    <property type="entry name" value="54S RIBOSOMAL PROTEIN BL35M"/>
    <property type="match status" value="1"/>
</dbReference>
<dbReference type="GO" id="GO:0006412">
    <property type="term" value="P:translation"/>
    <property type="evidence" value="ECO:0007669"/>
    <property type="project" value="UniProtKB-UniRule"/>
</dbReference>
<dbReference type="InterPro" id="IPR021137">
    <property type="entry name" value="Ribosomal_bL35-like"/>
</dbReference>
<evidence type="ECO:0000256" key="3">
    <source>
        <dbReference type="ARBA" id="ARBA00023274"/>
    </source>
</evidence>
<dbReference type="FunFam" id="4.10.410.60:FF:000001">
    <property type="entry name" value="50S ribosomal protein L35"/>
    <property type="match status" value="1"/>
</dbReference>
<feature type="region of interest" description="Disordered" evidence="7">
    <location>
        <begin position="1"/>
        <end position="44"/>
    </location>
</feature>
<dbReference type="AlphaFoldDB" id="A0A0B0EG48"/>
<dbReference type="PANTHER" id="PTHR33343:SF1">
    <property type="entry name" value="LARGE RIBOSOMAL SUBUNIT PROTEIN BL35M"/>
    <property type="match status" value="1"/>
</dbReference>
<organism evidence="8 9">
    <name type="scientific">Candidatus Scalindua brodae</name>
    <dbReference type="NCBI Taxonomy" id="237368"/>
    <lineage>
        <taxon>Bacteria</taxon>
        <taxon>Pseudomonadati</taxon>
        <taxon>Planctomycetota</taxon>
        <taxon>Candidatus Brocadiia</taxon>
        <taxon>Candidatus Brocadiales</taxon>
        <taxon>Candidatus Scalinduaceae</taxon>
        <taxon>Candidatus Scalindua</taxon>
    </lineage>
</organism>
<evidence type="ECO:0000256" key="7">
    <source>
        <dbReference type="SAM" id="MobiDB-lite"/>
    </source>
</evidence>
<dbReference type="PRINTS" id="PR00064">
    <property type="entry name" value="RIBOSOMALL35"/>
</dbReference>
<evidence type="ECO:0000256" key="4">
    <source>
        <dbReference type="ARBA" id="ARBA00071664"/>
    </source>
</evidence>
<feature type="compositionally biased region" description="Basic residues" evidence="7">
    <location>
        <begin position="1"/>
        <end position="28"/>
    </location>
</feature>
<protein>
    <recommendedName>
        <fullName evidence="4 5">Large ribosomal subunit protein bL35</fullName>
    </recommendedName>
</protein>
<dbReference type="InterPro" id="IPR001706">
    <property type="entry name" value="Ribosomal_bL35"/>
</dbReference>
<keyword evidence="3 5" id="KW-0687">Ribonucleoprotein</keyword>
<dbReference type="GO" id="GO:0003735">
    <property type="term" value="F:structural constituent of ribosome"/>
    <property type="evidence" value="ECO:0007669"/>
    <property type="project" value="InterPro"/>
</dbReference>
<comment type="caution">
    <text evidence="8">The sequence shown here is derived from an EMBL/GenBank/DDBJ whole genome shotgun (WGS) entry which is preliminary data.</text>
</comment>
<dbReference type="Gene3D" id="4.10.410.60">
    <property type="match status" value="1"/>
</dbReference>
<dbReference type="InterPro" id="IPR037229">
    <property type="entry name" value="Ribosomal_bL35_sf"/>
</dbReference>
<dbReference type="Pfam" id="PF01632">
    <property type="entry name" value="Ribosomal_L35p"/>
    <property type="match status" value="1"/>
</dbReference>
<dbReference type="InterPro" id="IPR018265">
    <property type="entry name" value="Ribosomal_bL35_CS"/>
</dbReference>
<dbReference type="eggNOG" id="COG0291">
    <property type="taxonomic scope" value="Bacteria"/>
</dbReference>
<name>A0A0B0EG48_9BACT</name>
<keyword evidence="2 5" id="KW-0689">Ribosomal protein</keyword>
<comment type="similarity">
    <text evidence="1 5 6">Belongs to the bacterial ribosomal protein bL35 family.</text>
</comment>
<evidence type="ECO:0000256" key="5">
    <source>
        <dbReference type="HAMAP-Rule" id="MF_00514"/>
    </source>
</evidence>
<evidence type="ECO:0000256" key="2">
    <source>
        <dbReference type="ARBA" id="ARBA00022980"/>
    </source>
</evidence>
<dbReference type="NCBIfam" id="TIGR00001">
    <property type="entry name" value="rpmI_bact"/>
    <property type="match status" value="1"/>
</dbReference>
<evidence type="ECO:0000256" key="1">
    <source>
        <dbReference type="ARBA" id="ARBA00006598"/>
    </source>
</evidence>
<reference evidence="8 9" key="1">
    <citation type="submission" date="2014-10" db="EMBL/GenBank/DDBJ databases">
        <title>Draft genome of anammox bacterium scalindua brodae, obtained using differential coverage binning of sequence data from two enrichment reactors.</title>
        <authorList>
            <person name="Speth D.R."/>
            <person name="Russ L."/>
            <person name="Kartal B."/>
            <person name="Op den Camp H.J."/>
            <person name="Dutilh B.E."/>
            <person name="Jetten M.S."/>
        </authorList>
    </citation>
    <scope>NUCLEOTIDE SEQUENCE [LARGE SCALE GENOMIC DNA]</scope>
    <source>
        <strain evidence="8">RU1</strain>
    </source>
</reference>
<dbReference type="HAMAP" id="MF_00514">
    <property type="entry name" value="Ribosomal_bL35"/>
    <property type="match status" value="1"/>
</dbReference>
<evidence type="ECO:0000313" key="8">
    <source>
        <dbReference type="EMBL" id="KHE91041.1"/>
    </source>
</evidence>
<proteinExistence type="inferred from homology"/>
<evidence type="ECO:0000313" key="9">
    <source>
        <dbReference type="Proteomes" id="UP000030652"/>
    </source>
</evidence>